<dbReference type="Gene3D" id="1.10.510.10">
    <property type="entry name" value="Transferase(Phosphotransferase) domain 1"/>
    <property type="match status" value="1"/>
</dbReference>
<name>A0ABR0DQ88_9LAMI</name>
<dbReference type="SMART" id="SM00220">
    <property type="entry name" value="S_TKc"/>
    <property type="match status" value="1"/>
</dbReference>
<feature type="transmembrane region" description="Helical" evidence="9">
    <location>
        <begin position="164"/>
        <end position="185"/>
    </location>
</feature>
<dbReference type="PANTHER" id="PTHR48005:SF85">
    <property type="entry name" value="PROTEIN KINASE DOMAIN-CONTAINING PROTEIN"/>
    <property type="match status" value="1"/>
</dbReference>
<evidence type="ECO:0000256" key="8">
    <source>
        <dbReference type="ARBA" id="ARBA00048679"/>
    </source>
</evidence>
<dbReference type="InterPro" id="IPR011009">
    <property type="entry name" value="Kinase-like_dom_sf"/>
</dbReference>
<protein>
    <recommendedName>
        <fullName evidence="1">non-specific serine/threonine protein kinase</fullName>
        <ecNumber evidence="1">2.7.11.1</ecNumber>
    </recommendedName>
</protein>
<comment type="catalytic activity">
    <reaction evidence="7">
        <text>L-threonyl-[protein] + ATP = O-phospho-L-threonyl-[protein] + ADP + H(+)</text>
        <dbReference type="Rhea" id="RHEA:46608"/>
        <dbReference type="Rhea" id="RHEA-COMP:11060"/>
        <dbReference type="Rhea" id="RHEA-COMP:11605"/>
        <dbReference type="ChEBI" id="CHEBI:15378"/>
        <dbReference type="ChEBI" id="CHEBI:30013"/>
        <dbReference type="ChEBI" id="CHEBI:30616"/>
        <dbReference type="ChEBI" id="CHEBI:61977"/>
        <dbReference type="ChEBI" id="CHEBI:456216"/>
        <dbReference type="EC" id="2.7.11.1"/>
    </reaction>
</comment>
<dbReference type="PANTHER" id="PTHR48005">
    <property type="entry name" value="LEUCINE RICH REPEAT KINASE 2"/>
    <property type="match status" value="1"/>
</dbReference>
<dbReference type="PIRSF" id="PIRSF000654">
    <property type="entry name" value="Integrin-linked_kinase"/>
    <property type="match status" value="1"/>
</dbReference>
<keyword evidence="5" id="KW-0418">Kinase</keyword>
<dbReference type="SUPFAM" id="SSF56112">
    <property type="entry name" value="Protein kinase-like (PK-like)"/>
    <property type="match status" value="1"/>
</dbReference>
<evidence type="ECO:0000256" key="4">
    <source>
        <dbReference type="ARBA" id="ARBA00022741"/>
    </source>
</evidence>
<keyword evidence="3" id="KW-0808">Transferase</keyword>
<keyword evidence="9" id="KW-0472">Membrane</keyword>
<dbReference type="CDD" id="cd14066">
    <property type="entry name" value="STKc_IRAK"/>
    <property type="match status" value="1"/>
</dbReference>
<sequence>MVYRVIINQSTGHTVAVKSIRNERKSDERLEKEFSAEIQTLGIIRHYNIVKLLCCISGNNMKLLVYQYFENKSLDQWLHCNKTRESSPVSISSITKLDWPMRLHIAIGAAQGLCYMHHDCSPPIIHRDIKSSNILLDSEFNAKIADFGLAKMLTMRGDPETASAVAGTFGYIAPGMFFFCIFKLLKRRGSPKISEYAYTSKVNIKTDVYSFGVVLLELTTGRKAISGDDHMNLAERVQMHYREPSYIVESILDDEIKESSYLDQIVAVFRLGVMCTTTSPSNRPSMRDCLNILQNCSKKNSSSRSMI</sequence>
<reference evidence="11 12" key="1">
    <citation type="journal article" date="2023" name="bioRxiv">
        <title>Genome report: Whole genome sequence and annotation of Penstemon davidsonii.</title>
        <authorList>
            <person name="Ostevik K.L."/>
            <person name="Alabady M."/>
            <person name="Zhang M."/>
            <person name="Rausher M.D."/>
        </authorList>
    </citation>
    <scope>NUCLEOTIDE SEQUENCE [LARGE SCALE GENOMIC DNA]</scope>
    <source>
        <strain evidence="11">DNT005</strain>
        <tissue evidence="11">Whole leaf</tissue>
    </source>
</reference>
<evidence type="ECO:0000256" key="6">
    <source>
        <dbReference type="ARBA" id="ARBA00022840"/>
    </source>
</evidence>
<comment type="catalytic activity">
    <reaction evidence="8">
        <text>L-seryl-[protein] + ATP = O-phospho-L-seryl-[protein] + ADP + H(+)</text>
        <dbReference type="Rhea" id="RHEA:17989"/>
        <dbReference type="Rhea" id="RHEA-COMP:9863"/>
        <dbReference type="Rhea" id="RHEA-COMP:11604"/>
        <dbReference type="ChEBI" id="CHEBI:15378"/>
        <dbReference type="ChEBI" id="CHEBI:29999"/>
        <dbReference type="ChEBI" id="CHEBI:30616"/>
        <dbReference type="ChEBI" id="CHEBI:83421"/>
        <dbReference type="ChEBI" id="CHEBI:456216"/>
        <dbReference type="EC" id="2.7.11.1"/>
    </reaction>
</comment>
<feature type="domain" description="Protein kinase" evidence="10">
    <location>
        <begin position="1"/>
        <end position="307"/>
    </location>
</feature>
<evidence type="ECO:0000256" key="7">
    <source>
        <dbReference type="ARBA" id="ARBA00047899"/>
    </source>
</evidence>
<keyword evidence="9" id="KW-0812">Transmembrane</keyword>
<keyword evidence="6" id="KW-0067">ATP-binding</keyword>
<dbReference type="EC" id="2.7.11.1" evidence="1"/>
<evidence type="ECO:0000256" key="1">
    <source>
        <dbReference type="ARBA" id="ARBA00012513"/>
    </source>
</evidence>
<dbReference type="PROSITE" id="PS00108">
    <property type="entry name" value="PROTEIN_KINASE_ST"/>
    <property type="match status" value="1"/>
</dbReference>
<dbReference type="InterPro" id="IPR051420">
    <property type="entry name" value="Ser_Thr_Kinases_DiverseReg"/>
</dbReference>
<accession>A0ABR0DQ88</accession>
<proteinExistence type="predicted"/>
<evidence type="ECO:0000259" key="10">
    <source>
        <dbReference type="PROSITE" id="PS50011"/>
    </source>
</evidence>
<dbReference type="InterPro" id="IPR000719">
    <property type="entry name" value="Prot_kinase_dom"/>
</dbReference>
<evidence type="ECO:0000256" key="2">
    <source>
        <dbReference type="ARBA" id="ARBA00022527"/>
    </source>
</evidence>
<evidence type="ECO:0000256" key="5">
    <source>
        <dbReference type="ARBA" id="ARBA00022777"/>
    </source>
</evidence>
<organism evidence="11 12">
    <name type="scientific">Penstemon davidsonii</name>
    <dbReference type="NCBI Taxonomy" id="160366"/>
    <lineage>
        <taxon>Eukaryota</taxon>
        <taxon>Viridiplantae</taxon>
        <taxon>Streptophyta</taxon>
        <taxon>Embryophyta</taxon>
        <taxon>Tracheophyta</taxon>
        <taxon>Spermatophyta</taxon>
        <taxon>Magnoliopsida</taxon>
        <taxon>eudicotyledons</taxon>
        <taxon>Gunneridae</taxon>
        <taxon>Pentapetalae</taxon>
        <taxon>asterids</taxon>
        <taxon>lamiids</taxon>
        <taxon>Lamiales</taxon>
        <taxon>Plantaginaceae</taxon>
        <taxon>Cheloneae</taxon>
        <taxon>Penstemon</taxon>
    </lineage>
</organism>
<dbReference type="InterPro" id="IPR008271">
    <property type="entry name" value="Ser/Thr_kinase_AS"/>
</dbReference>
<dbReference type="EMBL" id="JAYDYQ010001087">
    <property type="protein sequence ID" value="KAK4490978.1"/>
    <property type="molecule type" value="Genomic_DNA"/>
</dbReference>
<evidence type="ECO:0000313" key="11">
    <source>
        <dbReference type="EMBL" id="KAK4490978.1"/>
    </source>
</evidence>
<evidence type="ECO:0000256" key="9">
    <source>
        <dbReference type="SAM" id="Phobius"/>
    </source>
</evidence>
<keyword evidence="9" id="KW-1133">Transmembrane helix</keyword>
<dbReference type="Gene3D" id="3.30.200.20">
    <property type="entry name" value="Phosphorylase Kinase, domain 1"/>
    <property type="match status" value="1"/>
</dbReference>
<dbReference type="PROSITE" id="PS50011">
    <property type="entry name" value="PROTEIN_KINASE_DOM"/>
    <property type="match status" value="1"/>
</dbReference>
<evidence type="ECO:0000313" key="12">
    <source>
        <dbReference type="Proteomes" id="UP001291926"/>
    </source>
</evidence>
<evidence type="ECO:0000256" key="3">
    <source>
        <dbReference type="ARBA" id="ARBA00022679"/>
    </source>
</evidence>
<keyword evidence="12" id="KW-1185">Reference proteome</keyword>
<comment type="caution">
    <text evidence="11">The sequence shown here is derived from an EMBL/GenBank/DDBJ whole genome shotgun (WGS) entry which is preliminary data.</text>
</comment>
<dbReference type="Proteomes" id="UP001291926">
    <property type="component" value="Unassembled WGS sequence"/>
</dbReference>
<gene>
    <name evidence="11" type="ORF">RD792_001699</name>
</gene>
<keyword evidence="2" id="KW-0723">Serine/threonine-protein kinase</keyword>
<dbReference type="Pfam" id="PF00069">
    <property type="entry name" value="Pkinase"/>
    <property type="match status" value="1"/>
</dbReference>
<keyword evidence="4" id="KW-0547">Nucleotide-binding</keyword>